<dbReference type="eggNOG" id="COG1925">
    <property type="taxonomic scope" value="Bacteria"/>
</dbReference>
<dbReference type="CDD" id="cd00367">
    <property type="entry name" value="PTS-HPr_like"/>
    <property type="match status" value="1"/>
</dbReference>
<dbReference type="PROSITE" id="PS00369">
    <property type="entry name" value="PTS_HPR_HIS"/>
    <property type="match status" value="1"/>
</dbReference>
<dbReference type="InterPro" id="IPR002114">
    <property type="entry name" value="PTS_HPr_Ser_P_site"/>
</dbReference>
<feature type="domain" description="HPr" evidence="4">
    <location>
        <begin position="1"/>
        <end position="89"/>
    </location>
</feature>
<dbReference type="GO" id="GO:0016740">
    <property type="term" value="F:transferase activity"/>
    <property type="evidence" value="ECO:0007669"/>
    <property type="project" value="UniProtKB-KW"/>
</dbReference>
<evidence type="ECO:0000313" key="5">
    <source>
        <dbReference type="EMBL" id="ADV66201.1"/>
    </source>
</evidence>
<reference evidence="5 6" key="1">
    <citation type="journal article" date="2011" name="Stand. Genomic Sci.">
        <title>Complete genome sequence of Deinococcus maricopensis type strain (LB-34).</title>
        <authorList>
            <person name="Pukall R."/>
            <person name="Zeytun A."/>
            <person name="Lucas S."/>
            <person name="Lapidus A."/>
            <person name="Hammon N."/>
            <person name="Deshpande S."/>
            <person name="Nolan M."/>
            <person name="Cheng J.F."/>
            <person name="Pitluck S."/>
            <person name="Liolios K."/>
            <person name="Pagani I."/>
            <person name="Mikhailova N."/>
            <person name="Ivanova N."/>
            <person name="Mavromatis K."/>
            <person name="Pati A."/>
            <person name="Tapia R."/>
            <person name="Han C."/>
            <person name="Goodwin L."/>
            <person name="Chen A."/>
            <person name="Palaniappan K."/>
            <person name="Land M."/>
            <person name="Hauser L."/>
            <person name="Chang Y.J."/>
            <person name="Jeffries C.D."/>
            <person name="Brambilla E.M."/>
            <person name="Rohde M."/>
            <person name="Goker M."/>
            <person name="Detter J.C."/>
            <person name="Woyke T."/>
            <person name="Bristow J."/>
            <person name="Eisen J.A."/>
            <person name="Markowitz V."/>
            <person name="Hugenholtz P."/>
            <person name="Kyrpides N.C."/>
            <person name="Klenk H.P."/>
        </authorList>
    </citation>
    <scope>NUCLEOTIDE SEQUENCE [LARGE SCALE GENOMIC DNA]</scope>
    <source>
        <strain evidence="6">DSM 21211 / LMG 22137 / NRRL B-23946 / LB-34</strain>
    </source>
</reference>
<dbReference type="AlphaFoldDB" id="E8U562"/>
<keyword evidence="5" id="KW-0808">Transferase</keyword>
<protein>
    <submittedName>
        <fullName evidence="5">Phosphotransferase system, phosphocarrier protein HPr</fullName>
    </submittedName>
</protein>
<dbReference type="HOGENOM" id="CLU_136230_2_0_0"/>
<dbReference type="PANTHER" id="PTHR33705">
    <property type="entry name" value="PHOSPHOCARRIER PROTEIN HPR"/>
    <property type="match status" value="1"/>
</dbReference>
<dbReference type="KEGG" id="dmr:Deima_0542"/>
<dbReference type="Proteomes" id="UP000008635">
    <property type="component" value="Chromosome"/>
</dbReference>
<sequence precursor="true">MEHTFTVTADHGLHARPAAALVQIATPYASDVQLIADGRAVNLKSIMAVMGLGLAHGATFTVRADGPDADAVLGALSTHLQQQGLAQRA</sequence>
<dbReference type="SUPFAM" id="SSF55594">
    <property type="entry name" value="HPr-like"/>
    <property type="match status" value="1"/>
</dbReference>
<evidence type="ECO:0000259" key="4">
    <source>
        <dbReference type="PROSITE" id="PS51350"/>
    </source>
</evidence>
<keyword evidence="6" id="KW-1185">Reference proteome</keyword>
<gene>
    <name evidence="5" type="ordered locus">Deima_0542</name>
</gene>
<dbReference type="Pfam" id="PF00381">
    <property type="entry name" value="PTS-HPr"/>
    <property type="match status" value="1"/>
</dbReference>
<proteinExistence type="predicted"/>
<reference evidence="6" key="2">
    <citation type="submission" date="2011-01" db="EMBL/GenBank/DDBJ databases">
        <title>The complete genome of Deinococcus maricopensis DSM 21211.</title>
        <authorList>
            <consortium name="US DOE Joint Genome Institute (JGI-PGF)"/>
            <person name="Lucas S."/>
            <person name="Copeland A."/>
            <person name="Lapidus A."/>
            <person name="Goodwin L."/>
            <person name="Pitluck S."/>
            <person name="Kyrpides N."/>
            <person name="Mavromatis K."/>
            <person name="Pagani I."/>
            <person name="Ivanova N."/>
            <person name="Ovchinnikova G."/>
            <person name="Zeytun A."/>
            <person name="Detter J.C."/>
            <person name="Han C."/>
            <person name="Land M."/>
            <person name="Hauser L."/>
            <person name="Markowitz V."/>
            <person name="Cheng J.-F."/>
            <person name="Hugenholtz P."/>
            <person name="Woyke T."/>
            <person name="Wu D."/>
            <person name="Pukall R."/>
            <person name="Gehrich-Schroeter G."/>
            <person name="Brambilla E."/>
            <person name="Klenk H.-P."/>
            <person name="Eisen J.A."/>
        </authorList>
    </citation>
    <scope>NUCLEOTIDE SEQUENCE [LARGE SCALE GENOMIC DNA]</scope>
    <source>
        <strain evidence="6">DSM 21211 / LMG 22137 / NRRL B-23946 / LB-34</strain>
    </source>
</reference>
<dbReference type="InterPro" id="IPR035895">
    <property type="entry name" value="HPr-like_sf"/>
</dbReference>
<dbReference type="InterPro" id="IPR050399">
    <property type="entry name" value="HPr"/>
</dbReference>
<dbReference type="OrthoDB" id="9809047at2"/>
<dbReference type="PRINTS" id="PR00107">
    <property type="entry name" value="PHOSPHOCPHPR"/>
</dbReference>
<dbReference type="GO" id="GO:0009401">
    <property type="term" value="P:phosphoenolpyruvate-dependent sugar phosphotransferase system"/>
    <property type="evidence" value="ECO:0007669"/>
    <property type="project" value="UniProtKB-KW"/>
</dbReference>
<evidence type="ECO:0000256" key="2">
    <source>
        <dbReference type="ARBA" id="ARBA00022490"/>
    </source>
</evidence>
<evidence type="ECO:0000313" key="6">
    <source>
        <dbReference type="Proteomes" id="UP000008635"/>
    </source>
</evidence>
<evidence type="ECO:0000256" key="1">
    <source>
        <dbReference type="ARBA" id="ARBA00004496"/>
    </source>
</evidence>
<accession>E8U562</accession>
<dbReference type="PROSITE" id="PS00589">
    <property type="entry name" value="PTS_HPR_SER"/>
    <property type="match status" value="1"/>
</dbReference>
<keyword evidence="2" id="KW-0963">Cytoplasm</keyword>
<comment type="subcellular location">
    <subcellularLocation>
        <location evidence="1">Cytoplasm</location>
    </subcellularLocation>
</comment>
<dbReference type="InterPro" id="IPR001020">
    <property type="entry name" value="PTS_HPr_His_P_site"/>
</dbReference>
<name>E8U562_DEIML</name>
<dbReference type="PANTHER" id="PTHR33705:SF2">
    <property type="entry name" value="PHOSPHOCARRIER PROTEIN NPR"/>
    <property type="match status" value="1"/>
</dbReference>
<dbReference type="STRING" id="709986.Deima_0542"/>
<organism evidence="5 6">
    <name type="scientific">Deinococcus maricopensis (strain DSM 21211 / LMG 22137 / NRRL B-23946 / LB-34)</name>
    <dbReference type="NCBI Taxonomy" id="709986"/>
    <lineage>
        <taxon>Bacteria</taxon>
        <taxon>Thermotogati</taxon>
        <taxon>Deinococcota</taxon>
        <taxon>Deinococci</taxon>
        <taxon>Deinococcales</taxon>
        <taxon>Deinococcaceae</taxon>
        <taxon>Deinococcus</taxon>
    </lineage>
</organism>
<dbReference type="EMBL" id="CP002454">
    <property type="protein sequence ID" value="ADV66201.1"/>
    <property type="molecule type" value="Genomic_DNA"/>
</dbReference>
<dbReference type="NCBIfam" id="TIGR01003">
    <property type="entry name" value="PTS_HPr_family"/>
    <property type="match status" value="1"/>
</dbReference>
<dbReference type="Gene3D" id="3.30.1340.10">
    <property type="entry name" value="HPr-like"/>
    <property type="match status" value="1"/>
</dbReference>
<evidence type="ECO:0000256" key="3">
    <source>
        <dbReference type="ARBA" id="ARBA00022683"/>
    </source>
</evidence>
<keyword evidence="3" id="KW-0598">Phosphotransferase system</keyword>
<dbReference type="RefSeq" id="WP_013555706.1">
    <property type="nucleotide sequence ID" value="NC_014958.1"/>
</dbReference>
<dbReference type="GO" id="GO:0005737">
    <property type="term" value="C:cytoplasm"/>
    <property type="evidence" value="ECO:0007669"/>
    <property type="project" value="UniProtKB-SubCell"/>
</dbReference>
<dbReference type="InterPro" id="IPR000032">
    <property type="entry name" value="HPr-like"/>
</dbReference>
<dbReference type="PROSITE" id="PS51350">
    <property type="entry name" value="PTS_HPR_DOM"/>
    <property type="match status" value="1"/>
</dbReference>